<feature type="compositionally biased region" description="Basic and acidic residues" evidence="1">
    <location>
        <begin position="2047"/>
        <end position="2061"/>
    </location>
</feature>
<feature type="compositionally biased region" description="Low complexity" evidence="1">
    <location>
        <begin position="598"/>
        <end position="611"/>
    </location>
</feature>
<evidence type="ECO:0000313" key="4">
    <source>
        <dbReference type="Proteomes" id="UP000018538"/>
    </source>
</evidence>
<keyword evidence="2" id="KW-1133">Transmembrane helix</keyword>
<feature type="region of interest" description="Disordered" evidence="1">
    <location>
        <begin position="561"/>
        <end position="611"/>
    </location>
</feature>
<dbReference type="OrthoDB" id="376267at2759"/>
<feature type="compositionally biased region" description="Basic and acidic residues" evidence="1">
    <location>
        <begin position="2096"/>
        <end position="2113"/>
    </location>
</feature>
<feature type="transmembrane region" description="Helical" evidence="2">
    <location>
        <begin position="2414"/>
        <end position="2435"/>
    </location>
</feature>
<name>V7PM49_PLAYE</name>
<proteinExistence type="predicted"/>
<sequence>MNYDDDSPFLFENIKSIIHAKDKKANRKWERCVSDAFDKAFYNLKSSSTEKRQNEKENTNENIHKAIEGNISNIKWSSDNISETISSELSSYISDSSHKFNIFNKKKDNIVYDKYYKKESFHTSSLEDNSEEENREDSLNDVDKQINFVNKLIEYCKKIKVDNSENQQFPIRSGNNQNFKSKRSTNKARYIRKIENSSYNITKKPKGKFDENVNKAISDVGLKKLTKKDIISKRQNIEPLLSVLNYEKVVKKSQNGYGDNNNYRRDNFNKDIIYIGEKEKQSVDTGLICNTRKETIWIPYNNQNSSIYNNKKILKKCASKFCNKDKLGNFKQHATPVQHSSNGNIYSKKLGIIKGCVKIGILNKMEPKVKKLNSQKNHEIFLERNDKTCIKNMLNNKKCDNIGHNEPVSHGLKNKENKIQYDKIKKGDSSLDISSIKKEKEYIKKGNKWKLDIFNSLENVSNIKNFVKRPFLKSYKILFRGSKYRKKYNHILRNIKKGKYHHNNNLGKNVTCWSKLEKKILKITKMEMDKYKVKLNDKRKEKKFKNKSQTYKHERVKKRIYSSSPKKEIIKKGKSEEIRSKKHINSVKHKRNSEKTSKNISSESNNNSSIIIMKKSKSLKLEKTDKRSSNYKDENINYDGIKTIGSEEFHINRSKNYIINHSKDKKKQEKRKIKRAISTFFKYSSEYINSRKRGVSLQSLDDSNELNKKGSRYSEAGDKEIYETYIDKLDKKLSKTAYSLTNIENDNNLKDNSLNDNNLNDNLEQKPYSEGNIKEIYYKYTKKNNSTDFQFENMGRKSIKNNYGDKGKSFDIRYYNDQTEKDNKLITDEIYNYYYKDRGNEKKNKISYNTHNERSNYENKYALMNLDEQKNEHINEEYGNFNNDNTLYQGYYKYYENLDDNDLNYYSEWDDYNYTNPSKEYSAEMKKLNKLYYIYNEESYSKENNAQIDNIPENNTNDYKDSTYLDYMNNLENLKKDENNTFLSELLMQSNATYNEKLAMILNLSKDKHLYRRIKKLLEKKNYDNDIKNILIYFLKCIKSGIYLPKDDDKKRLTNVKKKNFGKTESRKRRHIELKENDTETKSVSLSDSIQGNKNICLKKMYIENAPNSLPLTMLIIQNFEKKKKKNDKDIKVKYKVELTGMKNKKKFSKLVEDEKCLFSRIDKIYSFCRLDEKYKCDEIYNTNIVNRFIPFPNLKNDLIKKYNISKLVKFKENTMEKEKINDVKHSFLHINKVFNNNKNVKNHIYKPNFYSKIDNKFKEISKLEYTNNHTLESTISHVPKCNTNSKLFDEKTNNNQFVKEKILALQKKEKSFFLNKNKIHPLKFYKSKGLALFNKKVEGSIKSIVMSNSFLSKDKMISDIENKSTQLNNSLEKQISLYVSKNNVSTNSNAKNGGISNEHLETERKNAIIKLSSIKSDIIRKKTHQKNIYDIMKEKFSAKSCINLWKIEGGKIMYRENKIDQKSKLFSGGESRIKNKNHEEIRIKNMSGNIKPFYKEKYKSRNISDINVIGMKNGKSYIKINSFINKNSMVNYYNEYNSNEEKEGNKNMGKFTKVLDGNNYDKKELFNTKIESNQNRTFDNENDKILFVTEESDSINEDRYYNKLKYSNTNKNINKLEEKERKFLHHDEDNNILKDKIDFIRNEKIEKTKNISSNYINSELVHNNKNKNDMNRKLSVKNDLLFYKNSYNSMGREIRIGNRNNSSTNVDSYKMKENQRIYSDKEMYPFFSSSLINQIYENSKDNIKENKIFKNNSGNFLQLNKFPDKVNKSFKEIPKWGNKMVYKYKTNKGNSYYFLNGNKKNIYKTYINSDLSLPLSNLDGRKSEQNKNVNIFHKKDGNFLVQRRKYQREGANNIVTFAKEKKGKSDVSNILSTNKLLNIHKKNSENIDSSDYEKIEKRVRSIINTPSKRYIHREFLSDSFETNSFRKKNKSSETIQFIKPKRDRTIRNRNNSDHMGISYDDKFIEKNNINRYSEKSKFKNSNLIKKKSNYVDIRSIECSKSTLEYFVEKDYLKKMTTSIISDSYEIKDKTKKYKKNKTIPKKKNEKKIEKKKEKKKENKKEKKKEKKDILIYPQIYKSYVKEKINKNEEIKEKKNEDKFENRDKNIHTEMSKKLLISGTNEDIKKKGKHNKNKENKNQKRHQSYKTDTKSSSDNYNLNEIKRRTNAKGIYGKKRKTFQSSINLRSNSFIEKLKRHINVKRKLNLTSNNIIKYFSSDLDNLRDIEESVTENSSQSITSDESDIEKEIINSDAKMGESEEIKSFSEVSDNLLTIKLNIITIFLEGFHIRKNSLKKKYNIKVTIYSSNDIKTLDNDYITQEVFPCYLTSHPNGIGLSSDVFKKIDVSCREGLCGFFKVVVSCYRDKSFLKMELFRIYSQIFKSPVELKRYNLSRNKKYALETSSYNDDSYEINGFVSLYISITVMHFLGLFVLSIPLV</sequence>
<keyword evidence="2" id="KW-0812">Transmembrane</keyword>
<keyword evidence="4" id="KW-1185">Reference proteome</keyword>
<organism evidence="3 4">
    <name type="scientific">Plasmodium yoelii 17X</name>
    <dbReference type="NCBI Taxonomy" id="1323249"/>
    <lineage>
        <taxon>Eukaryota</taxon>
        <taxon>Sar</taxon>
        <taxon>Alveolata</taxon>
        <taxon>Apicomplexa</taxon>
        <taxon>Aconoidasida</taxon>
        <taxon>Haemosporida</taxon>
        <taxon>Plasmodiidae</taxon>
        <taxon>Plasmodium</taxon>
        <taxon>Plasmodium (Vinckeia)</taxon>
    </lineage>
</organism>
<evidence type="ECO:0000313" key="3">
    <source>
        <dbReference type="EMBL" id="ETB59872.1"/>
    </source>
</evidence>
<accession>V7PM49</accession>
<feature type="region of interest" description="Disordered" evidence="1">
    <location>
        <begin position="2096"/>
        <end position="2155"/>
    </location>
</feature>
<reference evidence="3 4" key="1">
    <citation type="submission" date="2013-11" db="EMBL/GenBank/DDBJ databases">
        <title>The Genome Sequence of Plasmodium yoelii 17X.</title>
        <authorList>
            <consortium name="The Broad Institute Genomics Platform"/>
            <consortium name="The Broad Institute Genome Sequencing Center for Infectious Disease"/>
            <person name="Neafsey D."/>
            <person name="Adams J."/>
            <person name="Walker B."/>
            <person name="Young S.K."/>
            <person name="Zeng Q."/>
            <person name="Gargeya S."/>
            <person name="Fitzgerald M."/>
            <person name="Haas B."/>
            <person name="Abouelleil A."/>
            <person name="Alvarado L."/>
            <person name="Chapman S.B."/>
            <person name="Gainer-Dewar J."/>
            <person name="Goldberg J."/>
            <person name="Griggs A."/>
            <person name="Gujja S."/>
            <person name="Hansen M."/>
            <person name="Howarth C."/>
            <person name="Imamovic A."/>
            <person name="Ireland A."/>
            <person name="Larimer J."/>
            <person name="McCowan C."/>
            <person name="Murphy C."/>
            <person name="Pearson M."/>
            <person name="Poon T.W."/>
            <person name="Priest M."/>
            <person name="Roberts A."/>
            <person name="Saif S."/>
            <person name="Shea T."/>
            <person name="Sykes S."/>
            <person name="Wortman J."/>
            <person name="Nusbaum C."/>
            <person name="Birren B."/>
        </authorList>
    </citation>
    <scope>NUCLEOTIDE SEQUENCE [LARGE SCALE GENOMIC DNA]</scope>
    <source>
        <strain evidence="3 4">17X</strain>
    </source>
</reference>
<dbReference type="Proteomes" id="UP000018538">
    <property type="component" value="Unassembled WGS sequence"/>
</dbReference>
<evidence type="ECO:0000256" key="2">
    <source>
        <dbReference type="SAM" id="Phobius"/>
    </source>
</evidence>
<keyword evidence="2" id="KW-0472">Membrane</keyword>
<protein>
    <submittedName>
        <fullName evidence="3">Uncharacterized protein</fullName>
    </submittedName>
</protein>
<feature type="region of interest" description="Disordered" evidence="1">
    <location>
        <begin position="2034"/>
        <end position="2066"/>
    </location>
</feature>
<feature type="compositionally biased region" description="Basic residues" evidence="1">
    <location>
        <begin position="580"/>
        <end position="592"/>
    </location>
</feature>
<gene>
    <name evidence="3" type="ORF">YYC_03245</name>
</gene>
<dbReference type="EMBL" id="KI635766">
    <property type="protein sequence ID" value="ETB59872.1"/>
    <property type="molecule type" value="Genomic_DNA"/>
</dbReference>
<evidence type="ECO:0000256" key="1">
    <source>
        <dbReference type="SAM" id="MobiDB-lite"/>
    </source>
</evidence>
<feature type="compositionally biased region" description="Basic residues" evidence="1">
    <location>
        <begin position="2034"/>
        <end position="2046"/>
    </location>
</feature>
<feature type="compositionally biased region" description="Basic and acidic residues" evidence="1">
    <location>
        <begin position="565"/>
        <end position="579"/>
    </location>
</feature>